<evidence type="ECO:0000313" key="2">
    <source>
        <dbReference type="Proteomes" id="UP000486534"/>
    </source>
</evidence>
<reference evidence="1 2" key="1">
    <citation type="submission" date="2019-10" db="EMBL/GenBank/DDBJ databases">
        <title>Pseudomonas dajingensis sp. nov., isolated from the profound head ulcers of farmed Murray cod (Maccullochella peelii peelii).</title>
        <authorList>
            <person name="Liu Y."/>
        </authorList>
    </citation>
    <scope>NUCLEOTIDE SEQUENCE [LARGE SCALE GENOMIC DNA]</scope>
    <source>
        <strain evidence="1 2">MC042</strain>
    </source>
</reference>
<protein>
    <submittedName>
        <fullName evidence="1">Uncharacterized protein</fullName>
    </submittedName>
</protein>
<dbReference type="AlphaFoldDB" id="A0A7X1U793"/>
<accession>A0A7X1U793</accession>
<gene>
    <name evidence="1" type="ORF">GDH07_27130</name>
</gene>
<organism evidence="1 2">
    <name type="scientific">Pseudomonas piscis</name>
    <dbReference type="NCBI Taxonomy" id="2614538"/>
    <lineage>
        <taxon>Bacteria</taxon>
        <taxon>Pseudomonadati</taxon>
        <taxon>Pseudomonadota</taxon>
        <taxon>Gammaproteobacteria</taxon>
        <taxon>Pseudomonadales</taxon>
        <taxon>Pseudomonadaceae</taxon>
        <taxon>Pseudomonas</taxon>
    </lineage>
</organism>
<comment type="caution">
    <text evidence="1">The sequence shown here is derived from an EMBL/GenBank/DDBJ whole genome shotgun (WGS) entry which is preliminary data.</text>
</comment>
<name>A0A7X1U793_9PSED</name>
<proteinExistence type="predicted"/>
<sequence length="138" mass="15744">MYFDHQHFPLVWMRHAAPGPGLEIDPFQQLEQLMERGHAFVLLSEGMPDPQERASEQSLALLKQGSLWMKRHKAALRRWIKAMIVVAPEPEAQAGVEAFAGNYEKFWGYPLLHSASPLAAAHLAQRLLTPSRNNQHNW</sequence>
<dbReference type="EMBL" id="WHUV01000005">
    <property type="protein sequence ID" value="MQA57000.1"/>
    <property type="molecule type" value="Genomic_DNA"/>
</dbReference>
<dbReference type="RefSeq" id="WP_152899444.1">
    <property type="nucleotide sequence ID" value="NZ_WHUV01000005.1"/>
</dbReference>
<dbReference type="Proteomes" id="UP000486534">
    <property type="component" value="Unassembled WGS sequence"/>
</dbReference>
<evidence type="ECO:0000313" key="1">
    <source>
        <dbReference type="EMBL" id="MQA57000.1"/>
    </source>
</evidence>